<gene>
    <name evidence="10" type="ORF">BOO71_0008395</name>
</gene>
<dbReference type="PANTHER" id="PTHR11629">
    <property type="entry name" value="VACUOLAR PROTON ATPASES"/>
    <property type="match status" value="1"/>
</dbReference>
<keyword evidence="5 8" id="KW-1133">Transmembrane helix</keyword>
<dbReference type="Proteomes" id="UP000186607">
    <property type="component" value="Unassembled WGS sequence"/>
</dbReference>
<comment type="similarity">
    <text evidence="2">Belongs to the V-ATPase 116 kDa subunit family.</text>
</comment>
<feature type="transmembrane region" description="Helical" evidence="8">
    <location>
        <begin position="593"/>
        <end position="611"/>
    </location>
</feature>
<feature type="transmembrane region" description="Helical" evidence="8">
    <location>
        <begin position="415"/>
        <end position="434"/>
    </location>
</feature>
<evidence type="ECO:0000256" key="8">
    <source>
        <dbReference type="SAM" id="Phobius"/>
    </source>
</evidence>
<dbReference type="GO" id="GO:0033179">
    <property type="term" value="C:proton-transporting V-type ATPase, V0 domain"/>
    <property type="evidence" value="ECO:0007669"/>
    <property type="project" value="InterPro"/>
</dbReference>
<dbReference type="Gene3D" id="1.20.1460.20">
    <property type="match status" value="1"/>
</dbReference>
<feature type="transmembrane region" description="Helical" evidence="8">
    <location>
        <begin position="355"/>
        <end position="382"/>
    </location>
</feature>
<feature type="transmembrane region" description="Helical" evidence="8">
    <location>
        <begin position="520"/>
        <end position="540"/>
    </location>
</feature>
<dbReference type="Pfam" id="PF18670">
    <property type="entry name" value="V_ATPase_I_N"/>
    <property type="match status" value="1"/>
</dbReference>
<dbReference type="RefSeq" id="WP_254843168.1">
    <property type="nucleotide sequence ID" value="NZ_MSTI01000093.1"/>
</dbReference>
<name>A0A1U7NXH1_9DEIO</name>
<dbReference type="Gene3D" id="3.30.70.2170">
    <property type="match status" value="1"/>
</dbReference>
<dbReference type="GO" id="GO:0016471">
    <property type="term" value="C:vacuolar proton-transporting V-type ATPase complex"/>
    <property type="evidence" value="ECO:0007669"/>
    <property type="project" value="TreeGrafter"/>
</dbReference>
<keyword evidence="6" id="KW-0406">Ion transport</keyword>
<dbReference type="AlphaFoldDB" id="A0A1U7NXH1"/>
<dbReference type="GO" id="GO:0046961">
    <property type="term" value="F:proton-transporting ATPase activity, rotational mechanism"/>
    <property type="evidence" value="ECO:0007669"/>
    <property type="project" value="InterPro"/>
</dbReference>
<dbReference type="GO" id="GO:0007035">
    <property type="term" value="P:vacuolar acidification"/>
    <property type="evidence" value="ECO:0007669"/>
    <property type="project" value="TreeGrafter"/>
</dbReference>
<dbReference type="STRING" id="249408.BOO71_0008395"/>
<evidence type="ECO:0000256" key="4">
    <source>
        <dbReference type="ARBA" id="ARBA00022692"/>
    </source>
</evidence>
<proteinExistence type="inferred from homology"/>
<evidence type="ECO:0000259" key="9">
    <source>
        <dbReference type="Pfam" id="PF18670"/>
    </source>
</evidence>
<keyword evidence="7 8" id="KW-0472">Membrane</keyword>
<dbReference type="InterPro" id="IPR040574">
    <property type="entry name" value="V_ATPase_I_N"/>
</dbReference>
<evidence type="ECO:0000256" key="5">
    <source>
        <dbReference type="ARBA" id="ARBA00022989"/>
    </source>
</evidence>
<organism evidence="10 11">
    <name type="scientific">Deinococcus marmoris</name>
    <dbReference type="NCBI Taxonomy" id="249408"/>
    <lineage>
        <taxon>Bacteria</taxon>
        <taxon>Thermotogati</taxon>
        <taxon>Deinococcota</taxon>
        <taxon>Deinococci</taxon>
        <taxon>Deinococcales</taxon>
        <taxon>Deinococcaceae</taxon>
        <taxon>Deinococcus</taxon>
    </lineage>
</organism>
<feature type="transmembrane region" description="Helical" evidence="8">
    <location>
        <begin position="623"/>
        <end position="646"/>
    </location>
</feature>
<accession>A0A1U7NXH1</accession>
<dbReference type="PANTHER" id="PTHR11629:SF63">
    <property type="entry name" value="V-TYPE PROTON ATPASE SUBUNIT A"/>
    <property type="match status" value="1"/>
</dbReference>
<keyword evidence="11" id="KW-1185">Reference proteome</keyword>
<dbReference type="Gene3D" id="3.30.70.2750">
    <property type="match status" value="1"/>
</dbReference>
<dbReference type="EMBL" id="MSTI01000093">
    <property type="protein sequence ID" value="OLV17625.1"/>
    <property type="molecule type" value="Genomic_DNA"/>
</dbReference>
<protein>
    <submittedName>
        <fullName evidence="10">V-type ATP synthase subunit I</fullName>
    </submittedName>
</protein>
<evidence type="ECO:0000256" key="1">
    <source>
        <dbReference type="ARBA" id="ARBA00004141"/>
    </source>
</evidence>
<evidence type="ECO:0000256" key="2">
    <source>
        <dbReference type="ARBA" id="ARBA00009904"/>
    </source>
</evidence>
<sequence>MINPMQQVVVAGRQSDSRAIMQALQTAGVLHIVPLEAQGFQSGPLAGAAADQRRDAERLLARSESTLGELEALRPDRAATLPDEGQWSALVEAAAKPASALMERETELRTELDTARTYGDTVTALSRAAGTLDRSTRVTLIPLTVEKSEELAAAQDALKSELGDRFAIGTERIGQQSTAVVVAVLRADRDRARAALGKARLGELRLPGRFERLPLSEIATAFSAILKNNPQELERVRAEKSALASQHAATLFPIRDALADRVGIDDARAQTARGKYGFVLQGFVPTDRVPALQGALEPYKASAMMELHPVDEHGDSGAIPVQLKNGSYTENFEFMLNISDPPKYGTFDPSWVVAWFFPLFFGFIVADIGFGLLYLAVALWGLARAARGVSLPVGLLGITLDPATLKRVGVVLRTMGLWSILWGVLTGEFFGNVFEKLHVFFYNPDLIRSLWGVNLSPTTLNTIVEEGHDKGLFPILFPRVLSDFSNTIMLICIAVGVIFVLWSWALKAQLTWKHKHMHHFWEAVGMLGGLVGLIMVAYVSRAGQDFGALSNFGSPLVLLMLVGFVIFVIGLILSKTPLMLIEVLSNGGNIISFTRLFAVGVAAAILANLATDVGWSLGKVLPIIGPLLGIVLGVIVHSFLFVLTILGHIMQPIRLVWVEYLNPTGFYQETGTRYAPFAPVVRK</sequence>
<reference evidence="10 11" key="1">
    <citation type="submission" date="2017-01" db="EMBL/GenBank/DDBJ databases">
        <title>Genome Analysis of Deinococcus marmoris KOPRI26562.</title>
        <authorList>
            <person name="Kim J.H."/>
            <person name="Oh H.-M."/>
        </authorList>
    </citation>
    <scope>NUCLEOTIDE SEQUENCE [LARGE SCALE GENOMIC DNA]</scope>
    <source>
        <strain evidence="10 11">KOPRI26562</strain>
    </source>
</reference>
<keyword evidence="3" id="KW-0813">Transport</keyword>
<evidence type="ECO:0000313" key="11">
    <source>
        <dbReference type="Proteomes" id="UP000186607"/>
    </source>
</evidence>
<comment type="caution">
    <text evidence="10">The sequence shown here is derived from an EMBL/GenBank/DDBJ whole genome shotgun (WGS) entry which is preliminary data.</text>
</comment>
<feature type="transmembrane region" description="Helical" evidence="8">
    <location>
        <begin position="552"/>
        <end position="573"/>
    </location>
</feature>
<evidence type="ECO:0000313" key="10">
    <source>
        <dbReference type="EMBL" id="OLV17625.1"/>
    </source>
</evidence>
<comment type="subcellular location">
    <subcellularLocation>
        <location evidence="1">Membrane</location>
        <topology evidence="1">Multi-pass membrane protein</topology>
    </subcellularLocation>
</comment>
<evidence type="ECO:0000256" key="7">
    <source>
        <dbReference type="ARBA" id="ARBA00023136"/>
    </source>
</evidence>
<feature type="domain" description="V-type ATP synthase subunit I N-terminal" evidence="9">
    <location>
        <begin position="116"/>
        <end position="206"/>
    </location>
</feature>
<evidence type="ECO:0000256" key="3">
    <source>
        <dbReference type="ARBA" id="ARBA00022448"/>
    </source>
</evidence>
<feature type="transmembrane region" description="Helical" evidence="8">
    <location>
        <begin position="488"/>
        <end position="508"/>
    </location>
</feature>
<dbReference type="InterPro" id="IPR002490">
    <property type="entry name" value="V-ATPase_116kDa_su"/>
</dbReference>
<keyword evidence="4 8" id="KW-0812">Transmembrane</keyword>
<evidence type="ECO:0000256" key="6">
    <source>
        <dbReference type="ARBA" id="ARBA00023065"/>
    </source>
</evidence>
<dbReference type="GO" id="GO:0051117">
    <property type="term" value="F:ATPase binding"/>
    <property type="evidence" value="ECO:0007669"/>
    <property type="project" value="TreeGrafter"/>
</dbReference>